<dbReference type="EMBL" id="CP064789">
    <property type="protein sequence ID" value="QSG12640.1"/>
    <property type="molecule type" value="Genomic_DNA"/>
</dbReference>
<protein>
    <submittedName>
        <fullName evidence="5">Glycosyl transferase family 2</fullName>
    </submittedName>
</protein>
<evidence type="ECO:0000256" key="3">
    <source>
        <dbReference type="ARBA" id="ARBA00022679"/>
    </source>
</evidence>
<accession>A0A897NE04</accession>
<evidence type="ECO:0000313" key="5">
    <source>
        <dbReference type="EMBL" id="QSG12640.1"/>
    </source>
</evidence>
<gene>
    <name evidence="5" type="primary">aglO5</name>
    <name evidence="5" type="ORF">HSBGL_2233</name>
</gene>
<reference evidence="5" key="1">
    <citation type="submission" date="2020-11" db="EMBL/GenBank/DDBJ databases">
        <title>Carbohydrate-dependent, anaerobic sulfur respiration: A novel catabolism in halophilic archaea.</title>
        <authorList>
            <person name="Sorokin D.Y."/>
            <person name="Messina E."/>
            <person name="Smedile F."/>
            <person name="La Cono V."/>
            <person name="Hallsworth J.E."/>
            <person name="Yakimov M.M."/>
        </authorList>
    </citation>
    <scope>NUCLEOTIDE SEQUENCE</scope>
    <source>
        <strain evidence="5">HSR-Bgl</strain>
    </source>
</reference>
<proteinExistence type="inferred from homology"/>
<dbReference type="SUPFAM" id="SSF53448">
    <property type="entry name" value="Nucleotide-diphospho-sugar transferases"/>
    <property type="match status" value="1"/>
</dbReference>
<organism evidence="5 6">
    <name type="scientific">Halapricum desulfuricans</name>
    <dbReference type="NCBI Taxonomy" id="2841257"/>
    <lineage>
        <taxon>Archaea</taxon>
        <taxon>Methanobacteriati</taxon>
        <taxon>Methanobacteriota</taxon>
        <taxon>Stenosarchaea group</taxon>
        <taxon>Halobacteria</taxon>
        <taxon>Halobacteriales</taxon>
        <taxon>Haloarculaceae</taxon>
        <taxon>Halapricum</taxon>
    </lineage>
</organism>
<dbReference type="AlphaFoldDB" id="A0A897NE04"/>
<dbReference type="InterPro" id="IPR050834">
    <property type="entry name" value="Glycosyltransf_2"/>
</dbReference>
<dbReference type="PANTHER" id="PTHR43685">
    <property type="entry name" value="GLYCOSYLTRANSFERASE"/>
    <property type="match status" value="1"/>
</dbReference>
<sequence length="339" mass="37764">MSVVLPTLNADAHLTEAIESILIQTYSDFEILIVDDDSTDSTVSIAKSYNDERIRVLKRNEPEGLASALNDGIDAANGEYIARHDADDLSSPDRLARQVAYLDTHPEVSLVGTAARMISESGDERGIRHVLERPTADDLLEKNQFIHGSVMFRKERVLEATGGYDTLFETSEDYDLWIRLANDHPVRNIDTPLYTLRLRQNSVFADDLLSAKLYGRYASRRKAVGGDLDLDDQIQADGPYVIYQQLSRAERSGLHAEIAQELLRYGRRKDAFTEAKRALKLAPTNIEAVGFAGLSAMPVRIIRAVIRGYRSKLNREIIAQNATLDTGTDTLTEAVDAIE</sequence>
<evidence type="ECO:0000313" key="6">
    <source>
        <dbReference type="Proteomes" id="UP000663305"/>
    </source>
</evidence>
<dbReference type="Pfam" id="PF00535">
    <property type="entry name" value="Glycos_transf_2"/>
    <property type="match status" value="1"/>
</dbReference>
<dbReference type="GO" id="GO:0016757">
    <property type="term" value="F:glycosyltransferase activity"/>
    <property type="evidence" value="ECO:0007669"/>
    <property type="project" value="UniProtKB-KW"/>
</dbReference>
<name>A0A897NE04_9EURY</name>
<dbReference type="Gene3D" id="3.90.550.10">
    <property type="entry name" value="Spore Coat Polysaccharide Biosynthesis Protein SpsA, Chain A"/>
    <property type="match status" value="1"/>
</dbReference>
<evidence type="ECO:0000259" key="4">
    <source>
        <dbReference type="Pfam" id="PF00535"/>
    </source>
</evidence>
<dbReference type="Proteomes" id="UP000663305">
    <property type="component" value="Chromosome"/>
</dbReference>
<dbReference type="InterPro" id="IPR001173">
    <property type="entry name" value="Glyco_trans_2-like"/>
</dbReference>
<comment type="similarity">
    <text evidence="1">Belongs to the glycosyltransferase 2 family.</text>
</comment>
<dbReference type="InterPro" id="IPR029044">
    <property type="entry name" value="Nucleotide-diphossugar_trans"/>
</dbReference>
<keyword evidence="2" id="KW-0328">Glycosyltransferase</keyword>
<evidence type="ECO:0000256" key="1">
    <source>
        <dbReference type="ARBA" id="ARBA00006739"/>
    </source>
</evidence>
<feature type="domain" description="Glycosyltransferase 2-like" evidence="4">
    <location>
        <begin position="2"/>
        <end position="154"/>
    </location>
</feature>
<evidence type="ECO:0000256" key="2">
    <source>
        <dbReference type="ARBA" id="ARBA00022676"/>
    </source>
</evidence>
<dbReference type="PANTHER" id="PTHR43685:SF5">
    <property type="entry name" value="GLYCOSYLTRANSFERASE EPSE-RELATED"/>
    <property type="match status" value="1"/>
</dbReference>
<keyword evidence="3 5" id="KW-0808">Transferase</keyword>